<comment type="caution">
    <text evidence="2">The sequence shown here is derived from an EMBL/GenBank/DDBJ whole genome shotgun (WGS) entry which is preliminary data.</text>
</comment>
<name>A0A4R3UZR1_ROSSA</name>
<accession>A0A4R3UZR1</accession>
<organism evidence="2 3">
    <name type="scientific">Roseateles saccharophilus</name>
    <name type="common">Pseudomonas saccharophila</name>
    <dbReference type="NCBI Taxonomy" id="304"/>
    <lineage>
        <taxon>Bacteria</taxon>
        <taxon>Pseudomonadati</taxon>
        <taxon>Pseudomonadota</taxon>
        <taxon>Betaproteobacteria</taxon>
        <taxon>Burkholderiales</taxon>
        <taxon>Sphaerotilaceae</taxon>
        <taxon>Roseateles</taxon>
    </lineage>
</organism>
<evidence type="ECO:0000259" key="1">
    <source>
        <dbReference type="Pfam" id="PF20598"/>
    </source>
</evidence>
<evidence type="ECO:0000313" key="2">
    <source>
        <dbReference type="EMBL" id="TCU96297.1"/>
    </source>
</evidence>
<dbReference type="OrthoDB" id="9098565at2"/>
<dbReference type="Pfam" id="PF20598">
    <property type="entry name" value="DUF6795"/>
    <property type="match status" value="1"/>
</dbReference>
<keyword evidence="3" id="KW-1185">Reference proteome</keyword>
<dbReference type="Proteomes" id="UP000295110">
    <property type="component" value="Unassembled WGS sequence"/>
</dbReference>
<dbReference type="RefSeq" id="WP_132571971.1">
    <property type="nucleotide sequence ID" value="NZ_SMBU01000013.1"/>
</dbReference>
<reference evidence="2 3" key="1">
    <citation type="submission" date="2019-03" db="EMBL/GenBank/DDBJ databases">
        <title>Genomic Encyclopedia of Type Strains, Phase IV (KMG-IV): sequencing the most valuable type-strain genomes for metagenomic binning, comparative biology and taxonomic classification.</title>
        <authorList>
            <person name="Goeker M."/>
        </authorList>
    </citation>
    <scope>NUCLEOTIDE SEQUENCE [LARGE SCALE GENOMIC DNA]</scope>
    <source>
        <strain evidence="2 3">DSM 654</strain>
    </source>
</reference>
<protein>
    <recommendedName>
        <fullName evidence="1">DUF6795 domain-containing protein</fullName>
    </recommendedName>
</protein>
<proteinExistence type="predicted"/>
<sequence length="129" mass="14091">MGKMVLFSAVRGTVLQDGKPVAGATIEREFDWAWKSEKGKDSTTTDAAGAFSLPAIVRSSFLGSLLPHEPLVKQTITIIHAGKSHKAWVLFKRDYDDNGELDGKPIVMTCKLGTEPQRRGEVFGICELS</sequence>
<dbReference type="EMBL" id="SMBU01000013">
    <property type="protein sequence ID" value="TCU96297.1"/>
    <property type="molecule type" value="Genomic_DNA"/>
</dbReference>
<dbReference type="InterPro" id="IPR046474">
    <property type="entry name" value="DUF6795"/>
</dbReference>
<feature type="domain" description="DUF6795" evidence="1">
    <location>
        <begin position="10"/>
        <end position="114"/>
    </location>
</feature>
<gene>
    <name evidence="2" type="ORF">EV671_101364</name>
</gene>
<dbReference type="AlphaFoldDB" id="A0A4R3UZR1"/>
<evidence type="ECO:0000313" key="3">
    <source>
        <dbReference type="Proteomes" id="UP000295110"/>
    </source>
</evidence>